<reference evidence="2 3" key="1">
    <citation type="submission" date="2021-12" db="EMBL/GenBank/DDBJ databases">
        <title>Discovery of the Pendulisporaceae a myxobacterial family with distinct sporulation behavior and unique specialized metabolism.</title>
        <authorList>
            <person name="Garcia R."/>
            <person name="Popoff A."/>
            <person name="Bader C.D."/>
            <person name="Loehr J."/>
            <person name="Walesch S."/>
            <person name="Walt C."/>
            <person name="Boldt J."/>
            <person name="Bunk B."/>
            <person name="Haeckl F.J.F.P.J."/>
            <person name="Gunesch A.P."/>
            <person name="Birkelbach J."/>
            <person name="Nuebel U."/>
            <person name="Pietschmann T."/>
            <person name="Bach T."/>
            <person name="Mueller R."/>
        </authorList>
    </citation>
    <scope>NUCLEOTIDE SEQUENCE [LARGE SCALE GENOMIC DNA]</scope>
    <source>
        <strain evidence="2 3">MSr11954</strain>
    </source>
</reference>
<proteinExistence type="predicted"/>
<dbReference type="EMBL" id="CP089984">
    <property type="protein sequence ID" value="WXB13897.1"/>
    <property type="molecule type" value="Genomic_DNA"/>
</dbReference>
<evidence type="ECO:0000313" key="3">
    <source>
        <dbReference type="Proteomes" id="UP001370348"/>
    </source>
</evidence>
<dbReference type="InterPro" id="IPR058593">
    <property type="entry name" value="ARB_07466-like_C"/>
</dbReference>
<keyword evidence="3" id="KW-1185">Reference proteome</keyword>
<gene>
    <name evidence="2" type="ORF">LZC94_39450</name>
</gene>
<feature type="domain" description="ARB-07466-like C-terminal" evidence="1">
    <location>
        <begin position="269"/>
        <end position="335"/>
    </location>
</feature>
<dbReference type="Proteomes" id="UP001370348">
    <property type="component" value="Chromosome"/>
</dbReference>
<dbReference type="RefSeq" id="WP_394823516.1">
    <property type="nucleotide sequence ID" value="NZ_CP089984.1"/>
</dbReference>
<sequence>MATVLVAVGLACSSPSEQAPVSEGATGDLVVMEASDQTRSELGVETWGLDSGQSEVTTVRGYDGSHTPIVQFAHKTSAKQGTFEATLSTKESHARMTIEAGAGGARFNVLENTFANDARARKIVDRIIADLETQSARAGGKLTGRSSRELQASGLRPQTKLVEPVGCLTTGCNSALTASASAGANAVSACQTSTGATSNCSSQVSKASQAQEQTQGQCSSCDSSTCDKQVDIEGPPVRSQAQTFANEACCFVEACRAGTYNGHQPSADLALDMLTSEAYGQVPSDNHEFGNRLAEFAVSNMSKYRIAYVIYRQRIHQGDGWSQMEDRGSITQNHFDHVHVSFEP</sequence>
<organism evidence="2 3">
    <name type="scientific">Pendulispora albinea</name>
    <dbReference type="NCBI Taxonomy" id="2741071"/>
    <lineage>
        <taxon>Bacteria</taxon>
        <taxon>Pseudomonadati</taxon>
        <taxon>Myxococcota</taxon>
        <taxon>Myxococcia</taxon>
        <taxon>Myxococcales</taxon>
        <taxon>Sorangiineae</taxon>
        <taxon>Pendulisporaceae</taxon>
        <taxon>Pendulispora</taxon>
    </lineage>
</organism>
<evidence type="ECO:0000259" key="1">
    <source>
        <dbReference type="Pfam" id="PF26571"/>
    </source>
</evidence>
<name>A0ABZ2LSK1_9BACT</name>
<evidence type="ECO:0000313" key="2">
    <source>
        <dbReference type="EMBL" id="WXB13897.1"/>
    </source>
</evidence>
<dbReference type="Pfam" id="PF26571">
    <property type="entry name" value="VldE"/>
    <property type="match status" value="1"/>
</dbReference>
<accession>A0ABZ2LSK1</accession>
<protein>
    <recommendedName>
        <fullName evidence="1">ARB-07466-like C-terminal domain-containing protein</fullName>
    </recommendedName>
</protein>